<dbReference type="InterPro" id="IPR001870">
    <property type="entry name" value="B30.2/SPRY"/>
</dbReference>
<dbReference type="CTD" id="6757149"/>
<dbReference type="GO" id="GO:0051603">
    <property type="term" value="P:proteolysis involved in protein catabolic process"/>
    <property type="evidence" value="ECO:0000318"/>
    <property type="project" value="GO_Central"/>
</dbReference>
<dbReference type="InterPro" id="IPR003877">
    <property type="entry name" value="SPRY_dom"/>
</dbReference>
<dbReference type="InterPro" id="IPR045129">
    <property type="entry name" value="RNF123/RKP/RSPRY1"/>
</dbReference>
<keyword evidence="1" id="KW-0479">Metal-binding</keyword>
<dbReference type="STRING" id="10228.B3S6N5"/>
<dbReference type="SMART" id="SM00449">
    <property type="entry name" value="SPRY"/>
    <property type="match status" value="1"/>
</dbReference>
<dbReference type="HOGENOM" id="CLU_026400_0_0_1"/>
<keyword evidence="3" id="KW-0862">Zinc</keyword>
<organism evidence="5 6">
    <name type="scientific">Trichoplax adhaerens</name>
    <name type="common">Trichoplax reptans</name>
    <dbReference type="NCBI Taxonomy" id="10228"/>
    <lineage>
        <taxon>Eukaryota</taxon>
        <taxon>Metazoa</taxon>
        <taxon>Placozoa</taxon>
        <taxon>Uniplacotomia</taxon>
        <taxon>Trichoplacea</taxon>
        <taxon>Trichoplacidae</taxon>
        <taxon>Trichoplax</taxon>
    </lineage>
</organism>
<reference evidence="5 6" key="1">
    <citation type="journal article" date="2008" name="Nature">
        <title>The Trichoplax genome and the nature of placozoans.</title>
        <authorList>
            <person name="Srivastava M."/>
            <person name="Begovic E."/>
            <person name="Chapman J."/>
            <person name="Putnam N.H."/>
            <person name="Hellsten U."/>
            <person name="Kawashima T."/>
            <person name="Kuo A."/>
            <person name="Mitros T."/>
            <person name="Salamov A."/>
            <person name="Carpenter M.L."/>
            <person name="Signorovitch A.Y."/>
            <person name="Moreno M.A."/>
            <person name="Kamm K."/>
            <person name="Grimwood J."/>
            <person name="Schmutz J."/>
            <person name="Shapiro H."/>
            <person name="Grigoriev I.V."/>
            <person name="Buss L.W."/>
            <person name="Schierwater B."/>
            <person name="Dellaporta S.L."/>
            <person name="Rokhsar D.S."/>
        </authorList>
    </citation>
    <scope>NUCLEOTIDE SEQUENCE [LARGE SCALE GENOMIC DNA]</scope>
    <source>
        <strain evidence="5 6">Grell-BS-1999</strain>
    </source>
</reference>
<dbReference type="PANTHER" id="PTHR13363:SF6">
    <property type="entry name" value="RING FINGER AND SPRY DOMAIN-CONTAINING PROTEIN 1"/>
    <property type="match status" value="1"/>
</dbReference>
<proteinExistence type="predicted"/>
<protein>
    <recommendedName>
        <fullName evidence="4">B30.2/SPRY domain-containing protein</fullName>
    </recommendedName>
</protein>
<dbReference type="GO" id="GO:0004842">
    <property type="term" value="F:ubiquitin-protein transferase activity"/>
    <property type="evidence" value="ECO:0000318"/>
    <property type="project" value="GO_Central"/>
</dbReference>
<gene>
    <name evidence="5" type="ORF">TRIADDRAFT_64223</name>
</gene>
<evidence type="ECO:0000256" key="3">
    <source>
        <dbReference type="ARBA" id="ARBA00022833"/>
    </source>
</evidence>
<dbReference type="InterPro" id="IPR043136">
    <property type="entry name" value="B30.2/SPRY_sf"/>
</dbReference>
<evidence type="ECO:0000256" key="2">
    <source>
        <dbReference type="ARBA" id="ARBA00022771"/>
    </source>
</evidence>
<accession>B3S6N5</accession>
<dbReference type="GeneID" id="6757149"/>
<name>B3S6N5_TRIAD</name>
<evidence type="ECO:0000256" key="1">
    <source>
        <dbReference type="ARBA" id="ARBA00022723"/>
    </source>
</evidence>
<dbReference type="eggNOG" id="KOG2242">
    <property type="taxonomic scope" value="Eukaryota"/>
</dbReference>
<dbReference type="InterPro" id="IPR013320">
    <property type="entry name" value="ConA-like_dom_sf"/>
</dbReference>
<evidence type="ECO:0000313" key="5">
    <source>
        <dbReference type="EMBL" id="EDV21654.1"/>
    </source>
</evidence>
<dbReference type="PROSITE" id="PS50188">
    <property type="entry name" value="B302_SPRY"/>
    <property type="match status" value="1"/>
</dbReference>
<dbReference type="GO" id="GO:0008270">
    <property type="term" value="F:zinc ion binding"/>
    <property type="evidence" value="ECO:0007669"/>
    <property type="project" value="UniProtKB-KW"/>
</dbReference>
<dbReference type="Proteomes" id="UP000009022">
    <property type="component" value="Unassembled WGS sequence"/>
</dbReference>
<dbReference type="GO" id="GO:0005737">
    <property type="term" value="C:cytoplasm"/>
    <property type="evidence" value="ECO:0000318"/>
    <property type="project" value="GO_Central"/>
</dbReference>
<dbReference type="CDD" id="cd12883">
    <property type="entry name" value="SPRY_RING"/>
    <property type="match status" value="1"/>
</dbReference>
<dbReference type="InParanoid" id="B3S6N5"/>
<dbReference type="RefSeq" id="XP_002115802.1">
    <property type="nucleotide sequence ID" value="XM_002115766.1"/>
</dbReference>
<dbReference type="InterPro" id="IPR035774">
    <property type="entry name" value="SPRY_RSPRY1"/>
</dbReference>
<dbReference type="AlphaFoldDB" id="B3S6N5"/>
<evidence type="ECO:0000313" key="6">
    <source>
        <dbReference type="Proteomes" id="UP000009022"/>
    </source>
</evidence>
<keyword evidence="2" id="KW-0863">Zinc-finger</keyword>
<dbReference type="SUPFAM" id="SSF49899">
    <property type="entry name" value="Concanavalin A-like lectins/glucanases"/>
    <property type="match status" value="1"/>
</dbReference>
<sequence length="478" mass="54156">MGACSGKQHRRGNHHHIRTRHHYYEDKLVLDTLQALRECREQDVPDSFKLISYLAEEGKTGYPLWDALFLILTSSEEGWLNIITSYIFVINLKKPLAAEVIGFVIDTTPAPSRKTLLKLIEMLDLSTDVTNSSIMEKCGRSDVAPTTDIFRNVAIVIGLLAARFPGVMSTSMFTEGVQDFLLSNLDPSRHKSLILYSLIALEKFALASGNKEKLLTTDIAQRIKVLEESFSDATDPIHKQIHFCSQWLLDNILNVMLNSGDANGHFKISSDGLKARCDSVLFESVRSTYCLYSGVWFYEVTVLTEGVMQIGWATKDSKFLNDEGLGVGDDEFSFGYDGCRQLLWHNAESCRHAHKRWTPGDVVGLLLDLNKGKIYFYLNGVKCSETFRTKKQGFYAAASLMEMQQAEFNFGSKPFKFKPQGIKFECMNSWAYLSEEEKRILPKPFKKDIVLETTFDSNCCAICYDQEASVELLPCRHR</sequence>
<dbReference type="Gene3D" id="2.60.120.920">
    <property type="match status" value="1"/>
</dbReference>
<dbReference type="Pfam" id="PF00622">
    <property type="entry name" value="SPRY"/>
    <property type="match status" value="1"/>
</dbReference>
<dbReference type="PANTHER" id="PTHR13363">
    <property type="entry name" value="RING FINGER AND SRY DOMAIN-CONTAINING"/>
    <property type="match status" value="1"/>
</dbReference>
<feature type="domain" description="B30.2/SPRY" evidence="4">
    <location>
        <begin position="235"/>
        <end position="415"/>
    </location>
</feature>
<dbReference type="EMBL" id="DS985252">
    <property type="protein sequence ID" value="EDV21654.1"/>
    <property type="molecule type" value="Genomic_DNA"/>
</dbReference>
<dbReference type="PhylomeDB" id="B3S6N5"/>
<evidence type="ECO:0000259" key="4">
    <source>
        <dbReference type="PROSITE" id="PS50188"/>
    </source>
</evidence>
<dbReference type="OrthoDB" id="10017393at2759"/>
<keyword evidence="6" id="KW-1185">Reference proteome</keyword>
<dbReference type="KEGG" id="tad:TRIADDRAFT_64223"/>
<dbReference type="OMA" id="XARCDAS"/>
<dbReference type="FunCoup" id="B3S6N5">
    <property type="interactions" value="1517"/>
</dbReference>